<organism evidence="9 10">
    <name type="scientific">Myxococcus xanthus</name>
    <dbReference type="NCBI Taxonomy" id="34"/>
    <lineage>
        <taxon>Bacteria</taxon>
        <taxon>Pseudomonadati</taxon>
        <taxon>Myxococcota</taxon>
        <taxon>Myxococcia</taxon>
        <taxon>Myxococcales</taxon>
        <taxon>Cystobacterineae</taxon>
        <taxon>Myxococcaceae</taxon>
        <taxon>Myxococcus</taxon>
    </lineage>
</organism>
<evidence type="ECO:0000259" key="8">
    <source>
        <dbReference type="PROSITE" id="PS51900"/>
    </source>
</evidence>
<feature type="region of interest" description="Disordered" evidence="6">
    <location>
        <begin position="378"/>
        <end position="404"/>
    </location>
</feature>
<evidence type="ECO:0000256" key="1">
    <source>
        <dbReference type="ARBA" id="ARBA00008857"/>
    </source>
</evidence>
<keyword evidence="2" id="KW-0229">DNA integration</keyword>
<dbReference type="InterPro" id="IPR004107">
    <property type="entry name" value="Integrase_SAM-like_N"/>
</dbReference>
<dbReference type="GO" id="GO:0006310">
    <property type="term" value="P:DNA recombination"/>
    <property type="evidence" value="ECO:0007669"/>
    <property type="project" value="UniProtKB-KW"/>
</dbReference>
<evidence type="ECO:0000259" key="7">
    <source>
        <dbReference type="PROSITE" id="PS51898"/>
    </source>
</evidence>
<dbReference type="CDD" id="cd01189">
    <property type="entry name" value="INT_ICEBs1_C_like"/>
    <property type="match status" value="1"/>
</dbReference>
<dbReference type="GO" id="GO:0015074">
    <property type="term" value="P:DNA integration"/>
    <property type="evidence" value="ECO:0007669"/>
    <property type="project" value="UniProtKB-KW"/>
</dbReference>
<dbReference type="PANTHER" id="PTHR30349:SF64">
    <property type="entry name" value="PROPHAGE INTEGRASE INTD-RELATED"/>
    <property type="match status" value="1"/>
</dbReference>
<dbReference type="GO" id="GO:0003677">
    <property type="term" value="F:DNA binding"/>
    <property type="evidence" value="ECO:0007669"/>
    <property type="project" value="UniProtKB-UniRule"/>
</dbReference>
<dbReference type="InterPro" id="IPR010998">
    <property type="entry name" value="Integrase_recombinase_N"/>
</dbReference>
<dbReference type="AlphaFoldDB" id="A0AAE6FXW7"/>
<dbReference type="InterPro" id="IPR011010">
    <property type="entry name" value="DNA_brk_join_enz"/>
</dbReference>
<dbReference type="Gene3D" id="1.10.443.10">
    <property type="entry name" value="Intergrase catalytic core"/>
    <property type="match status" value="1"/>
</dbReference>
<dbReference type="PROSITE" id="PS51898">
    <property type="entry name" value="TYR_RECOMBINASE"/>
    <property type="match status" value="1"/>
</dbReference>
<dbReference type="InterPro" id="IPR050090">
    <property type="entry name" value="Tyrosine_recombinase_XerCD"/>
</dbReference>
<accession>A0AAE6FXW7</accession>
<feature type="region of interest" description="Disordered" evidence="6">
    <location>
        <begin position="136"/>
        <end position="155"/>
    </location>
</feature>
<proteinExistence type="inferred from homology"/>
<evidence type="ECO:0000313" key="10">
    <source>
        <dbReference type="Proteomes" id="UP000320179"/>
    </source>
</evidence>
<dbReference type="InterPro" id="IPR002104">
    <property type="entry name" value="Integrase_catalytic"/>
</dbReference>
<feature type="compositionally biased region" description="Low complexity" evidence="6">
    <location>
        <begin position="383"/>
        <end position="394"/>
    </location>
</feature>
<keyword evidence="3 5" id="KW-0238">DNA-binding</keyword>
<sequence length="404" mass="45881">MSVRLRKWKTKEGKVQEAWWVDVKYQHPDGRVERIRKASPLNTRRGAEEYERQVRHALLTGTFGKEKQSEPDRILTLGEFVPRFLTYSENNDKHSTVVTKQQHQEDHIIPFFGEMALDAIGPSQIEDFKAAMKKKPSAARSRKAAPTKAAIRKRKDVTPNPLSKKFINNVLSSLSKLLAVAVEQKVIREAPYVKPFGKLPKPDFDFLTFEEAERLIDAAEPEWRPLILVAIKTGLREGELIGLQWNDLDLQRRKLQVRRTVWRGVEDLPKGGRERTVDVPTSVVETLKAHRHLRGRHVFCQEDGQPLTEGKMKAPLRRALRAAGITREVGQVGWHDLRHTYASHLAMRGIPMKVIQELLGHADLSTTNRYAHLAPGARESAVQQLDQPAPQLQAEPTRDAAGAH</sequence>
<evidence type="ECO:0000256" key="2">
    <source>
        <dbReference type="ARBA" id="ARBA00022908"/>
    </source>
</evidence>
<evidence type="ECO:0000313" key="9">
    <source>
        <dbReference type="EMBL" id="QDE67293.1"/>
    </source>
</evidence>
<reference evidence="9 10" key="1">
    <citation type="journal article" date="2019" name="Science">
        <title>Social genes are selection hotspots in kin groups of a soil microbe.</title>
        <authorList>
            <person name="Wielgoss S."/>
            <person name="Wolfensberger R."/>
            <person name="Sun L."/>
            <person name="Fiegna F."/>
            <person name="Velicer G.J."/>
        </authorList>
    </citation>
    <scope>NUCLEOTIDE SEQUENCE [LARGE SCALE GENOMIC DNA]</scope>
    <source>
        <strain evidence="9 10">MC3.5.9c15</strain>
    </source>
</reference>
<dbReference type="PROSITE" id="PS51900">
    <property type="entry name" value="CB"/>
    <property type="match status" value="1"/>
</dbReference>
<evidence type="ECO:0000256" key="6">
    <source>
        <dbReference type="SAM" id="MobiDB-lite"/>
    </source>
</evidence>
<evidence type="ECO:0000256" key="4">
    <source>
        <dbReference type="ARBA" id="ARBA00023172"/>
    </source>
</evidence>
<protein>
    <submittedName>
        <fullName evidence="9">Integrase</fullName>
    </submittedName>
</protein>
<dbReference type="EMBL" id="CP017174">
    <property type="protein sequence ID" value="QDE67293.1"/>
    <property type="molecule type" value="Genomic_DNA"/>
</dbReference>
<feature type="domain" description="Tyr recombinase" evidence="7">
    <location>
        <begin position="202"/>
        <end position="383"/>
    </location>
</feature>
<dbReference type="Proteomes" id="UP000320179">
    <property type="component" value="Chromosome"/>
</dbReference>
<dbReference type="Gene3D" id="1.10.150.130">
    <property type="match status" value="1"/>
</dbReference>
<feature type="domain" description="Core-binding (CB)" evidence="8">
    <location>
        <begin position="75"/>
        <end position="182"/>
    </location>
</feature>
<dbReference type="SUPFAM" id="SSF56349">
    <property type="entry name" value="DNA breaking-rejoining enzymes"/>
    <property type="match status" value="1"/>
</dbReference>
<name>A0AAE6FXW7_MYXXA</name>
<dbReference type="Pfam" id="PF14659">
    <property type="entry name" value="Phage_int_SAM_3"/>
    <property type="match status" value="1"/>
</dbReference>
<dbReference type="Pfam" id="PF00589">
    <property type="entry name" value="Phage_integrase"/>
    <property type="match status" value="1"/>
</dbReference>
<dbReference type="PANTHER" id="PTHR30349">
    <property type="entry name" value="PHAGE INTEGRASE-RELATED"/>
    <property type="match status" value="1"/>
</dbReference>
<keyword evidence="4" id="KW-0233">DNA recombination</keyword>
<dbReference type="InterPro" id="IPR013762">
    <property type="entry name" value="Integrase-like_cat_sf"/>
</dbReference>
<dbReference type="InterPro" id="IPR044068">
    <property type="entry name" value="CB"/>
</dbReference>
<gene>
    <name evidence="9" type="ORF">BHS09_09975</name>
</gene>
<dbReference type="RefSeq" id="WP_140797767.1">
    <property type="nucleotide sequence ID" value="NZ_CP017173.1"/>
</dbReference>
<evidence type="ECO:0000256" key="5">
    <source>
        <dbReference type="PROSITE-ProRule" id="PRU01248"/>
    </source>
</evidence>
<comment type="similarity">
    <text evidence="1">Belongs to the 'phage' integrase family.</text>
</comment>
<evidence type="ECO:0000256" key="3">
    <source>
        <dbReference type="ARBA" id="ARBA00023125"/>
    </source>
</evidence>